<name>A0AAD6I5Z0_PENCN</name>
<dbReference type="AlphaFoldDB" id="A0AAD6I5Z0"/>
<proteinExistence type="predicted"/>
<evidence type="ECO:0000313" key="3">
    <source>
        <dbReference type="Proteomes" id="UP001219568"/>
    </source>
</evidence>
<evidence type="ECO:0000256" key="1">
    <source>
        <dbReference type="SAM" id="MobiDB-lite"/>
    </source>
</evidence>
<gene>
    <name evidence="2" type="ORF">N7460_011187</name>
</gene>
<comment type="caution">
    <text evidence="2">The sequence shown here is derived from an EMBL/GenBank/DDBJ whole genome shotgun (WGS) entry which is preliminary data.</text>
</comment>
<evidence type="ECO:0000313" key="2">
    <source>
        <dbReference type="EMBL" id="KAJ6030921.1"/>
    </source>
</evidence>
<organism evidence="2 3">
    <name type="scientific">Penicillium canescens</name>
    <dbReference type="NCBI Taxonomy" id="5083"/>
    <lineage>
        <taxon>Eukaryota</taxon>
        <taxon>Fungi</taxon>
        <taxon>Dikarya</taxon>
        <taxon>Ascomycota</taxon>
        <taxon>Pezizomycotina</taxon>
        <taxon>Eurotiomycetes</taxon>
        <taxon>Eurotiomycetidae</taxon>
        <taxon>Eurotiales</taxon>
        <taxon>Aspergillaceae</taxon>
        <taxon>Penicillium</taxon>
    </lineage>
</organism>
<reference evidence="2" key="2">
    <citation type="submission" date="2023-01" db="EMBL/GenBank/DDBJ databases">
        <authorList>
            <person name="Petersen C."/>
        </authorList>
    </citation>
    <scope>NUCLEOTIDE SEQUENCE</scope>
    <source>
        <strain evidence="2">IBT 15450</strain>
    </source>
</reference>
<reference evidence="2" key="1">
    <citation type="journal article" date="2023" name="IMA Fungus">
        <title>Comparative genomic study of the Penicillium genus elucidates a diverse pangenome and 15 lateral gene transfer events.</title>
        <authorList>
            <person name="Petersen C."/>
            <person name="Sorensen T."/>
            <person name="Nielsen M.R."/>
            <person name="Sondergaard T.E."/>
            <person name="Sorensen J.L."/>
            <person name="Fitzpatrick D.A."/>
            <person name="Frisvad J.C."/>
            <person name="Nielsen K.L."/>
        </authorList>
    </citation>
    <scope>NUCLEOTIDE SEQUENCE</scope>
    <source>
        <strain evidence="2">IBT 15450</strain>
    </source>
</reference>
<dbReference type="EMBL" id="JAQJZL010000014">
    <property type="protein sequence ID" value="KAJ6030921.1"/>
    <property type="molecule type" value="Genomic_DNA"/>
</dbReference>
<protein>
    <submittedName>
        <fullName evidence="2">Glutathione-dependent formaldehyde-activating GFA</fullName>
    </submittedName>
</protein>
<feature type="region of interest" description="Disordered" evidence="1">
    <location>
        <begin position="54"/>
        <end position="74"/>
    </location>
</feature>
<feature type="compositionally biased region" description="Basic and acidic residues" evidence="1">
    <location>
        <begin position="63"/>
        <end position="74"/>
    </location>
</feature>
<keyword evidence="3" id="KW-1185">Reference proteome</keyword>
<dbReference type="Proteomes" id="UP001219568">
    <property type="component" value="Unassembled WGS sequence"/>
</dbReference>
<sequence length="74" mass="8497">MYWRCPNEDGDEIEMAVGTVDEEWLRKYGRELCEPERGQFYAENEVYGVGFGGEFKQGLGGPRSKEGSRSERLD</sequence>
<accession>A0AAD6I5Z0</accession>